<dbReference type="Gene3D" id="1.10.260.40">
    <property type="entry name" value="lambda repressor-like DNA-binding domains"/>
    <property type="match status" value="1"/>
</dbReference>
<keyword evidence="4" id="KW-1185">Reference proteome</keyword>
<dbReference type="InterPro" id="IPR014710">
    <property type="entry name" value="RmlC-like_jellyroll"/>
</dbReference>
<dbReference type="PANTHER" id="PTHR46797:SF1">
    <property type="entry name" value="METHYLPHOSPHONATE SYNTHASE"/>
    <property type="match status" value="1"/>
</dbReference>
<reference evidence="4" key="1">
    <citation type="journal article" date="2019" name="Int. J. Syst. Evol. Microbiol.">
        <title>The Global Catalogue of Microorganisms (GCM) 10K type strain sequencing project: providing services to taxonomists for standard genome sequencing and annotation.</title>
        <authorList>
            <consortium name="The Broad Institute Genomics Platform"/>
            <consortium name="The Broad Institute Genome Sequencing Center for Infectious Disease"/>
            <person name="Wu L."/>
            <person name="Ma J."/>
        </authorList>
    </citation>
    <scope>NUCLEOTIDE SEQUENCE [LARGE SCALE GENOMIC DNA]</scope>
    <source>
        <strain evidence="4">JCM 18537</strain>
    </source>
</reference>
<sequence length="195" mass="20888">MDSDEAERLGASIRARRKLLGMTIVQLAESARLSHPFVSQLERGLARPSFDSLGRIAHALGSSQIELLSGTPLDVEAPGVQLTGTSPQAGTYGRNEARILVHGDTPFTPIDVRGARPVEGDHYRHAEAEFATVIVGEVDVDLGPEGVITLRADESLYIPGGVPHRWGSHDGAPYRMLVVKERLGRGVRAHDGSGS</sequence>
<dbReference type="CDD" id="cd02208">
    <property type="entry name" value="cupin_RmlC-like"/>
    <property type="match status" value="1"/>
</dbReference>
<dbReference type="InterPro" id="IPR010982">
    <property type="entry name" value="Lambda_DNA-bd_dom_sf"/>
</dbReference>
<dbReference type="InterPro" id="IPR001387">
    <property type="entry name" value="Cro/C1-type_HTH"/>
</dbReference>
<keyword evidence="1" id="KW-0238">DNA-binding</keyword>
<protein>
    <submittedName>
        <fullName evidence="3">XRE family transcriptional regulator</fullName>
    </submittedName>
</protein>
<dbReference type="EMBL" id="BAABKO010000005">
    <property type="protein sequence ID" value="GAA4782401.1"/>
    <property type="molecule type" value="Genomic_DNA"/>
</dbReference>
<dbReference type="RefSeq" id="WP_345440810.1">
    <property type="nucleotide sequence ID" value="NZ_BAABKO010000005.1"/>
</dbReference>
<dbReference type="InterPro" id="IPR011051">
    <property type="entry name" value="RmlC_Cupin_sf"/>
</dbReference>
<name>A0ABP9AJK3_9MICO</name>
<accession>A0ABP9AJK3</accession>
<feature type="domain" description="HTH cro/C1-type" evidence="2">
    <location>
        <begin position="13"/>
        <end position="67"/>
    </location>
</feature>
<evidence type="ECO:0000256" key="1">
    <source>
        <dbReference type="ARBA" id="ARBA00023125"/>
    </source>
</evidence>
<dbReference type="PROSITE" id="PS50943">
    <property type="entry name" value="HTH_CROC1"/>
    <property type="match status" value="1"/>
</dbReference>
<comment type="caution">
    <text evidence="3">The sequence shown here is derived from an EMBL/GenBank/DDBJ whole genome shotgun (WGS) entry which is preliminary data.</text>
</comment>
<proteinExistence type="predicted"/>
<dbReference type="Pfam" id="PF07883">
    <property type="entry name" value="Cupin_2"/>
    <property type="match status" value="1"/>
</dbReference>
<dbReference type="Pfam" id="PF01381">
    <property type="entry name" value="HTH_3"/>
    <property type="match status" value="1"/>
</dbReference>
<evidence type="ECO:0000313" key="4">
    <source>
        <dbReference type="Proteomes" id="UP001501645"/>
    </source>
</evidence>
<gene>
    <name evidence="3" type="ORF">GCM10023351_29660</name>
</gene>
<dbReference type="SMART" id="SM00530">
    <property type="entry name" value="HTH_XRE"/>
    <property type="match status" value="1"/>
</dbReference>
<dbReference type="InterPro" id="IPR013096">
    <property type="entry name" value="Cupin_2"/>
</dbReference>
<dbReference type="InterPro" id="IPR050807">
    <property type="entry name" value="TransReg_Diox_bact_type"/>
</dbReference>
<dbReference type="SUPFAM" id="SSF47413">
    <property type="entry name" value="lambda repressor-like DNA-binding domains"/>
    <property type="match status" value="1"/>
</dbReference>
<organism evidence="3 4">
    <name type="scientific">Microbacterium gilvum</name>
    <dbReference type="NCBI Taxonomy" id="1336204"/>
    <lineage>
        <taxon>Bacteria</taxon>
        <taxon>Bacillati</taxon>
        <taxon>Actinomycetota</taxon>
        <taxon>Actinomycetes</taxon>
        <taxon>Micrococcales</taxon>
        <taxon>Microbacteriaceae</taxon>
        <taxon>Microbacterium</taxon>
    </lineage>
</organism>
<dbReference type="Proteomes" id="UP001501645">
    <property type="component" value="Unassembled WGS sequence"/>
</dbReference>
<evidence type="ECO:0000313" key="3">
    <source>
        <dbReference type="EMBL" id="GAA4782401.1"/>
    </source>
</evidence>
<dbReference type="PANTHER" id="PTHR46797">
    <property type="entry name" value="HTH-TYPE TRANSCRIPTIONAL REGULATOR"/>
    <property type="match status" value="1"/>
</dbReference>
<dbReference type="SUPFAM" id="SSF51182">
    <property type="entry name" value="RmlC-like cupins"/>
    <property type="match status" value="1"/>
</dbReference>
<dbReference type="CDD" id="cd00093">
    <property type="entry name" value="HTH_XRE"/>
    <property type="match status" value="1"/>
</dbReference>
<dbReference type="Gene3D" id="2.60.120.10">
    <property type="entry name" value="Jelly Rolls"/>
    <property type="match status" value="1"/>
</dbReference>
<evidence type="ECO:0000259" key="2">
    <source>
        <dbReference type="PROSITE" id="PS50943"/>
    </source>
</evidence>